<dbReference type="InterPro" id="IPR058328">
    <property type="entry name" value="DUF8015"/>
</dbReference>
<protein>
    <submittedName>
        <fullName evidence="2">Uncharacterized protein</fullName>
    </submittedName>
</protein>
<sequence length="72" mass="7472">MGYTWQYYDLVLAGIFGSLVAGVLVGQFTAIAPTTAIVGFSAIAAVVMAHGLFVNGPVDQPADLTKEVEALN</sequence>
<comment type="caution">
    <text evidence="2">The sequence shown here is derived from an EMBL/GenBank/DDBJ whole genome shotgun (WGS) entry which is preliminary data.</text>
</comment>
<evidence type="ECO:0000313" key="3">
    <source>
        <dbReference type="Proteomes" id="UP001596481"/>
    </source>
</evidence>
<keyword evidence="1" id="KW-1133">Transmembrane helix</keyword>
<proteinExistence type="predicted"/>
<gene>
    <name evidence="2" type="ORF">ACFQJC_03455</name>
</gene>
<evidence type="ECO:0000256" key="1">
    <source>
        <dbReference type="SAM" id="Phobius"/>
    </source>
</evidence>
<keyword evidence="1" id="KW-0812">Transmembrane</keyword>
<feature type="transmembrane region" description="Helical" evidence="1">
    <location>
        <begin position="7"/>
        <end position="25"/>
    </location>
</feature>
<dbReference type="AlphaFoldDB" id="A0ABD5ZBL7"/>
<dbReference type="Proteomes" id="UP001596481">
    <property type="component" value="Unassembled WGS sequence"/>
</dbReference>
<feature type="transmembrane region" description="Helical" evidence="1">
    <location>
        <begin position="31"/>
        <end position="54"/>
    </location>
</feature>
<dbReference type="RefSeq" id="WP_390221854.1">
    <property type="nucleotide sequence ID" value="NZ_JBHTAA010000001.1"/>
</dbReference>
<evidence type="ECO:0000313" key="2">
    <source>
        <dbReference type="EMBL" id="MFC7202556.1"/>
    </source>
</evidence>
<keyword evidence="3" id="KW-1185">Reference proteome</keyword>
<dbReference type="EMBL" id="JBHTAA010000001">
    <property type="protein sequence ID" value="MFC7202556.1"/>
    <property type="molecule type" value="Genomic_DNA"/>
</dbReference>
<organism evidence="2 3">
    <name type="scientific">Haloferax namakaokahaiae</name>
    <dbReference type="NCBI Taxonomy" id="1748331"/>
    <lineage>
        <taxon>Archaea</taxon>
        <taxon>Methanobacteriati</taxon>
        <taxon>Methanobacteriota</taxon>
        <taxon>Stenosarchaea group</taxon>
        <taxon>Halobacteria</taxon>
        <taxon>Halobacteriales</taxon>
        <taxon>Haloferacaceae</taxon>
        <taxon>Haloferax</taxon>
    </lineage>
</organism>
<reference evidence="2 3" key="1">
    <citation type="journal article" date="2019" name="Int. J. Syst. Evol. Microbiol.">
        <title>The Global Catalogue of Microorganisms (GCM) 10K type strain sequencing project: providing services to taxonomists for standard genome sequencing and annotation.</title>
        <authorList>
            <consortium name="The Broad Institute Genomics Platform"/>
            <consortium name="The Broad Institute Genome Sequencing Center for Infectious Disease"/>
            <person name="Wu L."/>
            <person name="Ma J."/>
        </authorList>
    </citation>
    <scope>NUCLEOTIDE SEQUENCE [LARGE SCALE GENOMIC DNA]</scope>
    <source>
        <strain evidence="2 3">DSM 29988</strain>
    </source>
</reference>
<accession>A0ABD5ZBL7</accession>
<dbReference type="Pfam" id="PF26047">
    <property type="entry name" value="DUF8015"/>
    <property type="match status" value="1"/>
</dbReference>
<keyword evidence="1" id="KW-0472">Membrane</keyword>
<name>A0ABD5ZBL7_9EURY</name>